<dbReference type="InterPro" id="IPR051268">
    <property type="entry name" value="Type-I_R_enzyme_R_subunit"/>
</dbReference>
<reference evidence="3 4" key="1">
    <citation type="submission" date="2021-01" db="EMBL/GenBank/DDBJ databases">
        <title>Genomic Encyclopedia of Type Strains, Phase IV (KMG-IV): sequencing the most valuable type-strain genomes for metagenomic binning, comparative biology and taxonomic classification.</title>
        <authorList>
            <person name="Goeker M."/>
        </authorList>
    </citation>
    <scope>NUCLEOTIDE SEQUENCE [LARGE SCALE GENOMIC DNA]</scope>
    <source>
        <strain evidence="3 4">DSM 24834</strain>
    </source>
</reference>
<organism evidence="3 4">
    <name type="scientific">Rossellomorea pakistanensis</name>
    <dbReference type="NCBI Taxonomy" id="992288"/>
    <lineage>
        <taxon>Bacteria</taxon>
        <taxon>Bacillati</taxon>
        <taxon>Bacillota</taxon>
        <taxon>Bacilli</taxon>
        <taxon>Bacillales</taxon>
        <taxon>Bacillaceae</taxon>
        <taxon>Rossellomorea</taxon>
    </lineage>
</organism>
<sequence>MLEPEDVRNTFDTAFKKFSESIDIVMLSQIAKAYVDDLKWLVKIRKLAKSRYYGDDGTMDISDCGGKIRELIEEYVYPSTPEILFEPVNILTSKFDEKLDELKTSEAKAAEMEHAIKHESRIKLDENPVKYTSIKERLEQLI</sequence>
<protein>
    <recommendedName>
        <fullName evidence="2">Type I restriction enzyme HindI endonuclease subunit-like C-terminal domain-containing protein</fullName>
    </recommendedName>
</protein>
<name>A0ABS2NHM8_9BACI</name>
<keyword evidence="1" id="KW-0680">Restriction system</keyword>
<comment type="caution">
    <text evidence="3">The sequence shown here is derived from an EMBL/GenBank/DDBJ whole genome shotgun (WGS) entry which is preliminary data.</text>
</comment>
<evidence type="ECO:0000313" key="4">
    <source>
        <dbReference type="Proteomes" id="UP001646157"/>
    </source>
</evidence>
<proteinExistence type="predicted"/>
<dbReference type="Proteomes" id="UP001646157">
    <property type="component" value="Unassembled WGS sequence"/>
</dbReference>
<dbReference type="PANTHER" id="PTHR30195">
    <property type="entry name" value="TYPE I SITE-SPECIFIC DEOXYRIBONUCLEASE PROTEIN SUBUNIT M AND R"/>
    <property type="match status" value="1"/>
</dbReference>
<dbReference type="Pfam" id="PF11867">
    <property type="entry name" value="T1RH-like_C"/>
    <property type="match status" value="1"/>
</dbReference>
<accession>A0ABS2NHM8</accession>
<dbReference type="InterPro" id="IPR021810">
    <property type="entry name" value="T1RH-like_C"/>
</dbReference>
<gene>
    <name evidence="3" type="ORF">JOC86_003897</name>
</gene>
<feature type="domain" description="Type I restriction enzyme HindI endonuclease subunit-like C-terminal" evidence="2">
    <location>
        <begin position="2"/>
        <end position="142"/>
    </location>
</feature>
<evidence type="ECO:0000313" key="3">
    <source>
        <dbReference type="EMBL" id="MBM7587324.1"/>
    </source>
</evidence>
<dbReference type="EMBL" id="JAFBDZ010000004">
    <property type="protein sequence ID" value="MBM7587324.1"/>
    <property type="molecule type" value="Genomic_DNA"/>
</dbReference>
<dbReference type="PANTHER" id="PTHR30195:SF15">
    <property type="entry name" value="TYPE I RESTRICTION ENZYME HINDI ENDONUCLEASE SUBUNIT"/>
    <property type="match status" value="1"/>
</dbReference>
<keyword evidence="4" id="KW-1185">Reference proteome</keyword>
<dbReference type="RefSeq" id="WP_338021786.1">
    <property type="nucleotide sequence ID" value="NZ_JAFBDZ010000004.1"/>
</dbReference>
<evidence type="ECO:0000256" key="1">
    <source>
        <dbReference type="ARBA" id="ARBA00022747"/>
    </source>
</evidence>
<evidence type="ECO:0000259" key="2">
    <source>
        <dbReference type="Pfam" id="PF11867"/>
    </source>
</evidence>